<evidence type="ECO:0000256" key="4">
    <source>
        <dbReference type="ARBA" id="ARBA00022989"/>
    </source>
</evidence>
<dbReference type="InterPro" id="IPR000326">
    <property type="entry name" value="PAP2/HPO"/>
</dbReference>
<evidence type="ECO:0000256" key="2">
    <source>
        <dbReference type="ARBA" id="ARBA00022692"/>
    </source>
</evidence>
<comment type="caution">
    <text evidence="8">The sequence shown here is derived from an EMBL/GenBank/DDBJ whole genome shotgun (WGS) entry which is preliminary data.</text>
</comment>
<comment type="caution">
    <text evidence="6">Lacks conserved residue(s) required for the propagation of feature annotation.</text>
</comment>
<evidence type="ECO:0000313" key="9">
    <source>
        <dbReference type="Proteomes" id="UP000789375"/>
    </source>
</evidence>
<evidence type="ECO:0000256" key="3">
    <source>
        <dbReference type="ARBA" id="ARBA00022801"/>
    </source>
</evidence>
<feature type="domain" description="Phosphatidic acid phosphatase type 2/haloperoxidase" evidence="7">
    <location>
        <begin position="60"/>
        <end position="146"/>
    </location>
</feature>
<accession>A0A9N8WIL9</accession>
<keyword evidence="2 6" id="KW-0812">Transmembrane</keyword>
<feature type="transmembrane region" description="Helical" evidence="6">
    <location>
        <begin position="131"/>
        <end position="149"/>
    </location>
</feature>
<evidence type="ECO:0000256" key="5">
    <source>
        <dbReference type="ARBA" id="ARBA00023136"/>
    </source>
</evidence>
<dbReference type="SUPFAM" id="SSF48317">
    <property type="entry name" value="Acid phosphatase/Vanadium-dependent haloperoxidase"/>
    <property type="match status" value="1"/>
</dbReference>
<dbReference type="Proteomes" id="UP000789375">
    <property type="component" value="Unassembled WGS sequence"/>
</dbReference>
<keyword evidence="9" id="KW-1185">Reference proteome</keyword>
<dbReference type="EMBL" id="CAJVPP010000503">
    <property type="protein sequence ID" value="CAG8488436.1"/>
    <property type="molecule type" value="Genomic_DNA"/>
</dbReference>
<dbReference type="GO" id="GO:0008610">
    <property type="term" value="P:lipid biosynthetic process"/>
    <property type="evidence" value="ECO:0007669"/>
    <property type="project" value="TreeGrafter"/>
</dbReference>
<comment type="subcellular location">
    <subcellularLocation>
        <location evidence="6">Endoplasmic reticulum membrane</location>
        <topology evidence="6">Multi-pass membrane protein</topology>
    </subcellularLocation>
    <subcellularLocation>
        <location evidence="1">Membrane</location>
        <topology evidence="1">Multi-pass membrane protein</topology>
    </subcellularLocation>
</comment>
<protein>
    <recommendedName>
        <fullName evidence="6">Dolichyldiphosphatase</fullName>
        <ecNumber evidence="6">3.6.1.43</ecNumber>
    </recommendedName>
</protein>
<dbReference type="GO" id="GO:0005789">
    <property type="term" value="C:endoplasmic reticulum membrane"/>
    <property type="evidence" value="ECO:0007669"/>
    <property type="project" value="UniProtKB-SubCell"/>
</dbReference>
<keyword evidence="3 6" id="KW-0378">Hydrolase</keyword>
<keyword evidence="4 6" id="KW-1133">Transmembrane helix</keyword>
<evidence type="ECO:0000256" key="6">
    <source>
        <dbReference type="RuleBase" id="RU367078"/>
    </source>
</evidence>
<comment type="pathway">
    <text evidence="6">Protein modification; protein glycosylation.</text>
</comment>
<comment type="similarity">
    <text evidence="6">Belongs to the dolichyldiphosphatase family.</text>
</comment>
<proteinExistence type="inferred from homology"/>
<comment type="catalytic activity">
    <reaction evidence="6">
        <text>a di-trans,poly-cis-dolichyl diphosphate + H2O = a di-trans,poly-cis-dolichyl phosphate + phosphate + H(+)</text>
        <dbReference type="Rhea" id="RHEA:14385"/>
        <dbReference type="Rhea" id="RHEA-COMP:19498"/>
        <dbReference type="Rhea" id="RHEA-COMP:19506"/>
        <dbReference type="ChEBI" id="CHEBI:15377"/>
        <dbReference type="ChEBI" id="CHEBI:15378"/>
        <dbReference type="ChEBI" id="CHEBI:43474"/>
        <dbReference type="ChEBI" id="CHEBI:57497"/>
        <dbReference type="ChEBI" id="CHEBI:57683"/>
        <dbReference type="EC" id="3.6.1.43"/>
    </reaction>
</comment>
<dbReference type="InterPro" id="IPR036938">
    <property type="entry name" value="PAP2/HPO_sf"/>
</dbReference>
<dbReference type="GO" id="GO:0047874">
    <property type="term" value="F:dolichyldiphosphatase activity"/>
    <property type="evidence" value="ECO:0007669"/>
    <property type="project" value="UniProtKB-UniRule"/>
</dbReference>
<comment type="function">
    <text evidence="6">Required for efficient N-glycosylation. Necessary for maintaining optimal levels of dolichol-linked oligosaccharides. Hydrolyzes dolichyl pyrophosphate at a very high rate and dolichyl monophosphate at a much lower rate. Does not act on phosphatidate.</text>
</comment>
<dbReference type="GO" id="GO:0006487">
    <property type="term" value="P:protein N-linked glycosylation"/>
    <property type="evidence" value="ECO:0007669"/>
    <property type="project" value="UniProtKB-UniRule"/>
</dbReference>
<organism evidence="8 9">
    <name type="scientific">Funneliformis mosseae</name>
    <name type="common">Endomycorrhizal fungus</name>
    <name type="synonym">Glomus mosseae</name>
    <dbReference type="NCBI Taxonomy" id="27381"/>
    <lineage>
        <taxon>Eukaryota</taxon>
        <taxon>Fungi</taxon>
        <taxon>Fungi incertae sedis</taxon>
        <taxon>Mucoromycota</taxon>
        <taxon>Glomeromycotina</taxon>
        <taxon>Glomeromycetes</taxon>
        <taxon>Glomerales</taxon>
        <taxon>Glomeraceae</taxon>
        <taxon>Funneliformis</taxon>
    </lineage>
</organism>
<evidence type="ECO:0000313" key="8">
    <source>
        <dbReference type="EMBL" id="CAG8488436.1"/>
    </source>
</evidence>
<dbReference type="CDD" id="cd03382">
    <property type="entry name" value="PAP2_dolichyldiphosphatase"/>
    <property type="match status" value="1"/>
</dbReference>
<name>A0A9N8WIL9_FUNMO</name>
<evidence type="ECO:0000259" key="7">
    <source>
        <dbReference type="SMART" id="SM00014"/>
    </source>
</evidence>
<dbReference type="PANTHER" id="PTHR11247">
    <property type="entry name" value="PALMITOYL-PROTEIN THIOESTERASE/DOLICHYLDIPHOSPHATASE 1"/>
    <property type="match status" value="1"/>
</dbReference>
<dbReference type="PANTHER" id="PTHR11247:SF1">
    <property type="entry name" value="DOLICHYLDIPHOSPHATASE 1"/>
    <property type="match status" value="1"/>
</dbReference>
<reference evidence="8" key="1">
    <citation type="submission" date="2021-06" db="EMBL/GenBank/DDBJ databases">
        <authorList>
            <person name="Kallberg Y."/>
            <person name="Tangrot J."/>
            <person name="Rosling A."/>
        </authorList>
    </citation>
    <scope>NUCLEOTIDE SEQUENCE</scope>
    <source>
        <strain evidence="8">87-6 pot B 2015</strain>
    </source>
</reference>
<feature type="transmembrane region" description="Helical" evidence="6">
    <location>
        <begin position="35"/>
        <end position="56"/>
    </location>
</feature>
<evidence type="ECO:0000256" key="1">
    <source>
        <dbReference type="ARBA" id="ARBA00004141"/>
    </source>
</evidence>
<keyword evidence="6" id="KW-0256">Endoplasmic reticulum</keyword>
<dbReference type="EC" id="3.6.1.43" evidence="6"/>
<dbReference type="InterPro" id="IPR039667">
    <property type="entry name" value="Dolichyldiphosphatase_PAP2"/>
</dbReference>
<dbReference type="SMART" id="SM00014">
    <property type="entry name" value="acidPPc"/>
    <property type="match status" value="1"/>
</dbReference>
<sequence>MSHLNHLEETLSEQPLTSLSLTHVEFDPNDPLSYAFAYVTLSPLVIVISYISTIIARRELMMINMFLGQLSCEILNSGLKKWIKEKRPSDKIGIGYGMPSSHAQFIAYFTIFSSIYLWYKIYLHYHTTKQVIVGNIFGGTFAIFWYLLIEKLIRPLGIFKTIIYSPIAKYFYLKDNTFAKDIIRVEYLNWLALNREKEE</sequence>
<gene>
    <name evidence="8" type="ORF">FMOSSE_LOCUS3400</name>
</gene>
<keyword evidence="5 6" id="KW-0472">Membrane</keyword>
<dbReference type="AlphaFoldDB" id="A0A9N8WIL9"/>